<dbReference type="GO" id="GO:0006183">
    <property type="term" value="P:GTP biosynthetic process"/>
    <property type="evidence" value="ECO:0007669"/>
    <property type="project" value="TreeGrafter"/>
</dbReference>
<feature type="binding site" evidence="14 16">
    <location>
        <position position="422"/>
    </location>
    <ligand>
        <name>IMP</name>
        <dbReference type="ChEBI" id="CHEBI:58053"/>
    </ligand>
</feature>
<dbReference type="HAMAP" id="MF_01964">
    <property type="entry name" value="IMPDH"/>
    <property type="match status" value="1"/>
</dbReference>
<dbReference type="Pfam" id="PF00571">
    <property type="entry name" value="CBS"/>
    <property type="match status" value="2"/>
</dbReference>
<dbReference type="PANTHER" id="PTHR11911:SF111">
    <property type="entry name" value="INOSINE-5'-MONOPHOSPHATE DEHYDROGENASE"/>
    <property type="match status" value="1"/>
</dbReference>
<dbReference type="FunFam" id="3.20.20.70:FF:000003">
    <property type="entry name" value="GMP reductase"/>
    <property type="match status" value="1"/>
</dbReference>
<feature type="binding site" evidence="17">
    <location>
        <begin position="249"/>
        <end position="251"/>
    </location>
    <ligand>
        <name>NAD(+)</name>
        <dbReference type="ChEBI" id="CHEBI:57540"/>
    </ligand>
</feature>
<evidence type="ECO:0000256" key="6">
    <source>
        <dbReference type="ARBA" id="ARBA00022749"/>
    </source>
</evidence>
<proteinExistence type="inferred from homology"/>
<dbReference type="OrthoDB" id="21361at2157"/>
<dbReference type="InterPro" id="IPR005990">
    <property type="entry name" value="IMP_DH"/>
</dbReference>
<dbReference type="PIRSF" id="PIRSF000130">
    <property type="entry name" value="IMPDH"/>
    <property type="match status" value="1"/>
</dbReference>
<dbReference type="CDD" id="cd04601">
    <property type="entry name" value="CBS_pair_IMPDH"/>
    <property type="match status" value="1"/>
</dbReference>
<dbReference type="GO" id="GO:0009086">
    <property type="term" value="P:methionine biosynthetic process"/>
    <property type="evidence" value="ECO:0007669"/>
    <property type="project" value="UniProtKB-KW"/>
</dbReference>
<dbReference type="SUPFAM" id="SSF54631">
    <property type="entry name" value="CBS-domain pair"/>
    <property type="match status" value="1"/>
</dbReference>
<comment type="activity regulation">
    <text evidence="14">Mycophenolic acid (MPA) is a non-competitive inhibitor that prevents formation of the closed enzyme conformation by binding to the same site as the amobile flap. In contrast, mizoribine monophosphate (MZP) is a competitive inhibitor that induces the closed conformation. MPA is a potent inhibitor of mammalian IMPDHs but a poor inhibitor of the bacterial enzymes. MZP is a more potent inhibitor of bacterial IMPDH.</text>
</comment>
<keyword evidence="7 14" id="KW-0658">Purine biosynthesis</keyword>
<dbReference type="PROSITE" id="PS00487">
    <property type="entry name" value="IMP_DH_GMP_RED"/>
    <property type="match status" value="1"/>
</dbReference>
<evidence type="ECO:0000256" key="13">
    <source>
        <dbReference type="ARBA" id="ARBA00048028"/>
    </source>
</evidence>
<dbReference type="InterPro" id="IPR046342">
    <property type="entry name" value="CBS_dom_sf"/>
</dbReference>
<dbReference type="Gene3D" id="3.20.20.70">
    <property type="entry name" value="Aldolase class I"/>
    <property type="match status" value="1"/>
</dbReference>
<comment type="pathway">
    <text evidence="14 21">Purine metabolism; XMP biosynthesis via de novo pathway; XMP from IMP: step 1/1.</text>
</comment>
<accession>E1RDR8</accession>
<feature type="binding site" evidence="14">
    <location>
        <position position="478"/>
    </location>
    <ligand>
        <name>K(+)</name>
        <dbReference type="ChEBI" id="CHEBI:29103"/>
        <note>ligand shared between two tetrameric partners</note>
    </ligand>
</feature>
<evidence type="ECO:0000256" key="17">
    <source>
        <dbReference type="PIRSR" id="PIRSR000130-3"/>
    </source>
</evidence>
<dbReference type="Pfam" id="PF00478">
    <property type="entry name" value="IMPDH"/>
    <property type="match status" value="1"/>
</dbReference>
<dbReference type="GO" id="GO:0003938">
    <property type="term" value="F:IMP dehydrogenase activity"/>
    <property type="evidence" value="ECO:0007669"/>
    <property type="project" value="UniProtKB-UniRule"/>
</dbReference>
<dbReference type="CDD" id="cd00381">
    <property type="entry name" value="IMPDH"/>
    <property type="match status" value="1"/>
</dbReference>
<dbReference type="GeneID" id="9744850"/>
<protein>
    <recommendedName>
        <fullName evidence="14 21">Inosine-5'-monophosphate dehydrogenase</fullName>
        <shortName evidence="14">IMP dehydrogenase</shortName>
        <shortName evidence="14">IMPD</shortName>
        <shortName evidence="14">IMPDH</shortName>
        <ecNumber evidence="14 21">1.1.1.205</ecNumber>
    </recommendedName>
</protein>
<evidence type="ECO:0000256" key="21">
    <source>
        <dbReference type="RuleBase" id="RU003928"/>
    </source>
</evidence>
<feature type="binding site" evidence="14 16">
    <location>
        <position position="302"/>
    </location>
    <ligand>
        <name>IMP</name>
        <dbReference type="ChEBI" id="CHEBI:58053"/>
    </ligand>
</feature>
<feature type="binding site" evidence="14 17">
    <location>
        <begin position="297"/>
        <end position="299"/>
    </location>
    <ligand>
        <name>NAD(+)</name>
        <dbReference type="ChEBI" id="CHEBI:57540"/>
    </ligand>
</feature>
<dbReference type="EC" id="1.1.1.205" evidence="14 21"/>
<feature type="binding site" description="in other chain" evidence="14 18">
    <location>
        <position position="299"/>
    </location>
    <ligand>
        <name>K(+)</name>
        <dbReference type="ChEBI" id="CHEBI:29103"/>
        <note>ligand shared between two tetrameric partners</note>
    </ligand>
</feature>
<reference evidence="23 24" key="1">
    <citation type="journal article" date="2010" name="Stand. Genomic Sci.">
        <title>Complete genome sequence of Methanoplanus petrolearius type strain (SEBR 4847).</title>
        <authorList>
            <person name="Brambilla E."/>
            <person name="Djao O.D."/>
            <person name="Daligault H."/>
            <person name="Lapidus A."/>
            <person name="Lucas S."/>
            <person name="Hammon N."/>
            <person name="Nolan M."/>
            <person name="Tice H."/>
            <person name="Cheng J.F."/>
            <person name="Han C."/>
            <person name="Tapia R."/>
            <person name="Goodwin L."/>
            <person name="Pitluck S."/>
            <person name="Liolios K."/>
            <person name="Ivanova N."/>
            <person name="Mavromatis K."/>
            <person name="Mikhailova N."/>
            <person name="Pati A."/>
            <person name="Chen A."/>
            <person name="Palaniappan K."/>
            <person name="Land M."/>
            <person name="Hauser L."/>
            <person name="Chang Y.J."/>
            <person name="Jeffries C.D."/>
            <person name="Rohde M."/>
            <person name="Spring S."/>
            <person name="Sikorski J."/>
            <person name="Goker M."/>
            <person name="Woyke T."/>
            <person name="Bristow J."/>
            <person name="Eisen J.A."/>
            <person name="Markowitz V."/>
            <person name="Hugenholtz P."/>
            <person name="Kyrpides N.C."/>
            <person name="Klenk H.P."/>
        </authorList>
    </citation>
    <scope>NUCLEOTIDE SEQUENCE [LARGE SCALE GENOMIC DNA]</scope>
    <source>
        <strain evidence="24">DSM 11571 / OCM 486 / SEBR 4847</strain>
    </source>
</reference>
<dbReference type="PROSITE" id="PS51371">
    <property type="entry name" value="CBS"/>
    <property type="match status" value="2"/>
</dbReference>
<feature type="binding site" evidence="14">
    <location>
        <position position="477"/>
    </location>
    <ligand>
        <name>K(+)</name>
        <dbReference type="ChEBI" id="CHEBI:29103"/>
        <note>ligand shared between two tetrameric partners</note>
    </ligand>
</feature>
<dbReference type="InterPro" id="IPR001093">
    <property type="entry name" value="IMP_DH_GMPRt"/>
</dbReference>
<keyword evidence="24" id="KW-1185">Reference proteome</keyword>
<evidence type="ECO:0000256" key="7">
    <source>
        <dbReference type="ARBA" id="ARBA00022755"/>
    </source>
</evidence>
<evidence type="ECO:0000313" key="24">
    <source>
        <dbReference type="Proteomes" id="UP000006565"/>
    </source>
</evidence>
<dbReference type="GO" id="GO:0000166">
    <property type="term" value="F:nucleotide binding"/>
    <property type="evidence" value="ECO:0007669"/>
    <property type="project" value="UniProtKB-UniRule"/>
</dbReference>
<dbReference type="AlphaFoldDB" id="E1RDR8"/>
<comment type="similarity">
    <text evidence="2 14 20">Belongs to the IMPDH/GMPR family.</text>
</comment>
<dbReference type="Proteomes" id="UP000006565">
    <property type="component" value="Chromosome"/>
</dbReference>
<dbReference type="PANTHER" id="PTHR11911">
    <property type="entry name" value="INOSINE-5-MONOPHOSPHATE DEHYDROGENASE RELATED"/>
    <property type="match status" value="1"/>
</dbReference>
<keyword evidence="10 14" id="KW-0520">NAD</keyword>
<evidence type="ECO:0000256" key="8">
    <source>
        <dbReference type="ARBA" id="ARBA00022958"/>
    </source>
</evidence>
<feature type="binding site" evidence="14 16">
    <location>
        <begin position="360"/>
        <end position="361"/>
    </location>
    <ligand>
        <name>IMP</name>
        <dbReference type="ChEBI" id="CHEBI:58053"/>
    </ligand>
</feature>
<dbReference type="SMART" id="SM00116">
    <property type="entry name" value="CBS"/>
    <property type="match status" value="2"/>
</dbReference>
<feature type="binding site" evidence="14">
    <location>
        <position position="249"/>
    </location>
    <ligand>
        <name>NAD(+)</name>
        <dbReference type="ChEBI" id="CHEBI:57540"/>
    </ligand>
</feature>
<comment type="cofactor">
    <cofactor evidence="1 14">
        <name>K(+)</name>
        <dbReference type="ChEBI" id="CHEBI:29103"/>
    </cofactor>
</comment>
<comment type="function">
    <text evidence="14">Catalyzes the conversion of inosine 5'-phosphate (IMP) to xanthosine 5'-phosphate (XMP), the first committed and rate-limiting step in the de novo synthesis of guanine nucleotides, and therefore plays an important role in the regulation of cell growth.</text>
</comment>
<evidence type="ECO:0000256" key="10">
    <source>
        <dbReference type="ARBA" id="ARBA00023027"/>
    </source>
</evidence>
<comment type="subunit">
    <text evidence="3 14">Homotetramer.</text>
</comment>
<evidence type="ECO:0000256" key="9">
    <source>
        <dbReference type="ARBA" id="ARBA00023002"/>
    </source>
</evidence>
<feature type="domain" description="CBS" evidence="22">
    <location>
        <begin position="96"/>
        <end position="151"/>
    </location>
</feature>
<dbReference type="SUPFAM" id="SSF51412">
    <property type="entry name" value="Inosine monophosphate dehydrogenase (IMPDH)"/>
    <property type="match status" value="1"/>
</dbReference>
<evidence type="ECO:0000256" key="16">
    <source>
        <dbReference type="PIRSR" id="PIRSR000130-2"/>
    </source>
</evidence>
<feature type="binding site" description="in other chain" evidence="14 18">
    <location>
        <position position="304"/>
    </location>
    <ligand>
        <name>K(+)</name>
        <dbReference type="ChEBI" id="CHEBI:29103"/>
        <note>ligand shared between two tetrameric partners</note>
    </ligand>
</feature>
<keyword evidence="6 14" id="KW-0332">GMP biosynthesis</keyword>
<evidence type="ECO:0000256" key="5">
    <source>
        <dbReference type="ARBA" id="ARBA00022737"/>
    </source>
</evidence>
<evidence type="ECO:0000259" key="22">
    <source>
        <dbReference type="PROSITE" id="PS51371"/>
    </source>
</evidence>
<evidence type="ECO:0000256" key="20">
    <source>
        <dbReference type="RuleBase" id="RU003927"/>
    </source>
</evidence>
<dbReference type="HOGENOM" id="CLU_022552_2_1_2"/>
<feature type="domain" description="CBS" evidence="22">
    <location>
        <begin position="157"/>
        <end position="217"/>
    </location>
</feature>
<evidence type="ECO:0000256" key="15">
    <source>
        <dbReference type="PIRSR" id="PIRSR000130-1"/>
    </source>
</evidence>
<gene>
    <name evidence="14" type="primary">guaB</name>
    <name evidence="23" type="ordered locus">Mpet_2358</name>
</gene>
<feature type="active site" description="Thioimidate intermediate" evidence="14 15">
    <location>
        <position position="304"/>
    </location>
</feature>
<dbReference type="eggNOG" id="arCOG00612">
    <property type="taxonomic scope" value="Archaea"/>
</dbReference>
<keyword evidence="12" id="KW-0486">Methionine biosynthesis</keyword>
<name>E1RDR8_METP4</name>
<evidence type="ECO:0000256" key="2">
    <source>
        <dbReference type="ARBA" id="ARBA00005502"/>
    </source>
</evidence>
<evidence type="ECO:0000256" key="4">
    <source>
        <dbReference type="ARBA" id="ARBA00022723"/>
    </source>
</evidence>
<keyword evidence="9 14" id="KW-0560">Oxidoreductase</keyword>
<dbReference type="GO" id="GO:0006177">
    <property type="term" value="P:GMP biosynthetic process"/>
    <property type="evidence" value="ECO:0007669"/>
    <property type="project" value="UniProtKB-UniRule"/>
</dbReference>
<feature type="binding site" evidence="14 16">
    <location>
        <begin position="384"/>
        <end position="388"/>
    </location>
    <ligand>
        <name>IMP</name>
        <dbReference type="ChEBI" id="CHEBI:58053"/>
    </ligand>
</feature>
<keyword evidence="8 14" id="KW-0630">Potassium</keyword>
<evidence type="ECO:0000256" key="12">
    <source>
        <dbReference type="ARBA" id="ARBA00023167"/>
    </source>
</evidence>
<feature type="active site" description="Proton acceptor" evidence="14 15">
    <location>
        <position position="401"/>
    </location>
</feature>
<evidence type="ECO:0000256" key="1">
    <source>
        <dbReference type="ARBA" id="ARBA00001958"/>
    </source>
</evidence>
<evidence type="ECO:0000256" key="14">
    <source>
        <dbReference type="HAMAP-Rule" id="MF_01964"/>
    </source>
</evidence>
<evidence type="ECO:0000256" key="19">
    <source>
        <dbReference type="PROSITE-ProRule" id="PRU00703"/>
    </source>
</evidence>
<dbReference type="EMBL" id="CP002117">
    <property type="protein sequence ID" value="ADN37105.1"/>
    <property type="molecule type" value="Genomic_DNA"/>
</dbReference>
<comment type="catalytic activity">
    <reaction evidence="13 14 21">
        <text>IMP + NAD(+) + H2O = XMP + NADH + H(+)</text>
        <dbReference type="Rhea" id="RHEA:11708"/>
        <dbReference type="ChEBI" id="CHEBI:15377"/>
        <dbReference type="ChEBI" id="CHEBI:15378"/>
        <dbReference type="ChEBI" id="CHEBI:57464"/>
        <dbReference type="ChEBI" id="CHEBI:57540"/>
        <dbReference type="ChEBI" id="CHEBI:57945"/>
        <dbReference type="ChEBI" id="CHEBI:58053"/>
        <dbReference type="EC" id="1.1.1.205"/>
    </reaction>
</comment>
<keyword evidence="12" id="KW-0028">Amino-acid biosynthesis</keyword>
<dbReference type="NCBIfam" id="TIGR01302">
    <property type="entry name" value="IMP_dehydrog"/>
    <property type="match status" value="1"/>
</dbReference>
<keyword evidence="5" id="KW-0677">Repeat</keyword>
<evidence type="ECO:0000256" key="3">
    <source>
        <dbReference type="ARBA" id="ARBA00011881"/>
    </source>
</evidence>
<dbReference type="GO" id="GO:0046872">
    <property type="term" value="F:metal ion binding"/>
    <property type="evidence" value="ECO:0007669"/>
    <property type="project" value="UniProtKB-UniRule"/>
</dbReference>
<dbReference type="SMART" id="SM01240">
    <property type="entry name" value="IMPDH"/>
    <property type="match status" value="1"/>
</dbReference>
<comment type="caution">
    <text evidence="14">Lacks conserved residue(s) required for the propagation of feature annotation.</text>
</comment>
<dbReference type="RefSeq" id="WP_013330282.1">
    <property type="nucleotide sequence ID" value="NC_014507.1"/>
</dbReference>
<dbReference type="InterPro" id="IPR015875">
    <property type="entry name" value="IMP_DH/GMP_Rdtase_CS"/>
</dbReference>
<dbReference type="UniPathway" id="UPA00601">
    <property type="reaction ID" value="UER00295"/>
</dbReference>
<evidence type="ECO:0000313" key="23">
    <source>
        <dbReference type="EMBL" id="ADN37105.1"/>
    </source>
</evidence>
<evidence type="ECO:0000256" key="18">
    <source>
        <dbReference type="PIRSR" id="PIRSR000130-4"/>
    </source>
</evidence>
<feature type="binding site" evidence="14 16">
    <location>
        <begin position="337"/>
        <end position="339"/>
    </location>
    <ligand>
        <name>IMP</name>
        <dbReference type="ChEBI" id="CHEBI:58053"/>
    </ligand>
</feature>
<dbReference type="KEGG" id="mpi:Mpet_2358"/>
<sequence length="496" mass="52688">MYLKKLDIETGFTFDDVLLVPAASGVEPSETEPASKFSRNIKLTIPFVSSAMDTVTESGMAIALARAGCLGVLHRNMTAEDEVEQVTLVKQADDIIEREVLTVNSQATVSDAARMMQNYSISGVPVMEGDEIIGIVSRRDLRWIASKKGDQNIRTVMTTNPITVNEDVKLEDALEVMYNNKVERLPVVSEGTKTLIGIITMQDLLEKNQYPAANRDKDGKLRVAAAVGPFDFKRAVMLDEAGADAIVADCAHGHNLNVVKSVKEMKESVSADVVAGNIATSAAAEEFGGSVDGLKVGIGPGSICTTRVVAGVGVPQVTAIASVAEVASQYDVPIIADGGIRYSGDIAKAIAAGADCVMLGSLLAGTDEAPGRVIAIKGRRYKQYRGMGSLGVMESGQSSDRYFQKKDPDMPRGIGQTKFVPEGIEGATPYVGSVESVIYQLTGGLKSAMGYTGSPDIPALKANGKFIKITAAGQIESHPHDILITDEAPNYRLKDN</sequence>
<keyword evidence="11 19" id="KW-0129">CBS domain</keyword>
<organism evidence="23 24">
    <name type="scientific">Methanolacinia petrolearia (strain DSM 11571 / OCM 486 / SEBR 4847)</name>
    <name type="common">Methanoplanus petrolearius</name>
    <dbReference type="NCBI Taxonomy" id="679926"/>
    <lineage>
        <taxon>Archaea</taxon>
        <taxon>Methanobacteriati</taxon>
        <taxon>Methanobacteriota</taxon>
        <taxon>Stenosarchaea group</taxon>
        <taxon>Methanomicrobia</taxon>
        <taxon>Methanomicrobiales</taxon>
        <taxon>Methanomicrobiaceae</taxon>
        <taxon>Methanolacinia</taxon>
    </lineage>
</organism>
<keyword evidence="4 14" id="KW-0479">Metal-binding</keyword>
<dbReference type="InterPro" id="IPR013785">
    <property type="entry name" value="Aldolase_TIM"/>
</dbReference>
<feature type="binding site" evidence="14">
    <location>
        <position position="476"/>
    </location>
    <ligand>
        <name>K(+)</name>
        <dbReference type="ChEBI" id="CHEBI:29103"/>
        <note>ligand shared between two tetrameric partners</note>
    </ligand>
</feature>
<dbReference type="STRING" id="679926.Mpet_2358"/>
<dbReference type="InterPro" id="IPR000644">
    <property type="entry name" value="CBS_dom"/>
</dbReference>
<feature type="binding site" description="in other chain" evidence="14 18">
    <location>
        <position position="301"/>
    </location>
    <ligand>
        <name>K(+)</name>
        <dbReference type="ChEBI" id="CHEBI:29103"/>
        <note>ligand shared between two tetrameric partners</note>
    </ligand>
</feature>
<evidence type="ECO:0000256" key="11">
    <source>
        <dbReference type="ARBA" id="ARBA00023122"/>
    </source>
</evidence>